<organism evidence="1 2">
    <name type="scientific">Paramecium sonneborni</name>
    <dbReference type="NCBI Taxonomy" id="65129"/>
    <lineage>
        <taxon>Eukaryota</taxon>
        <taxon>Sar</taxon>
        <taxon>Alveolata</taxon>
        <taxon>Ciliophora</taxon>
        <taxon>Intramacronucleata</taxon>
        <taxon>Oligohymenophorea</taxon>
        <taxon>Peniculida</taxon>
        <taxon>Parameciidae</taxon>
        <taxon>Paramecium</taxon>
    </lineage>
</organism>
<evidence type="ECO:0000313" key="2">
    <source>
        <dbReference type="Proteomes" id="UP000692954"/>
    </source>
</evidence>
<protein>
    <submittedName>
        <fullName evidence="1">Uncharacterized protein</fullName>
    </submittedName>
</protein>
<sequence length="271" mass="33004">MKFIEKFDFSNQFLIIWCKNQIVQQHNNQQIILQSYCLYCLYTQQKHQNIMLQLQLMLYVSEIKQFDIILNLSDAYKMDLKNYHSKIHSICSNPTELSNNMTIQTFIKFLDFKENKVYSLYVLDFFLLIYDYLDSEQLLQIISSQFLFSYLLNQQGTKFKEDYIFQSTFVFQLDQLIFQRFQNILKAFLCGLLNQQFKKGQIQFLMVALNNKKVLPQETEFMLQIYSYLWTIKRKFSFQQILFIYYTEFQLNRNLKIQRTIQNIKFRYGNI</sequence>
<dbReference type="Proteomes" id="UP000692954">
    <property type="component" value="Unassembled WGS sequence"/>
</dbReference>
<keyword evidence="2" id="KW-1185">Reference proteome</keyword>
<dbReference type="AlphaFoldDB" id="A0A8S1MJ81"/>
<accession>A0A8S1MJ81</accession>
<reference evidence="1" key="1">
    <citation type="submission" date="2021-01" db="EMBL/GenBank/DDBJ databases">
        <authorList>
            <consortium name="Genoscope - CEA"/>
            <person name="William W."/>
        </authorList>
    </citation>
    <scope>NUCLEOTIDE SEQUENCE</scope>
</reference>
<evidence type="ECO:0000313" key="1">
    <source>
        <dbReference type="EMBL" id="CAD8080238.1"/>
    </source>
</evidence>
<proteinExistence type="predicted"/>
<comment type="caution">
    <text evidence="1">The sequence shown here is derived from an EMBL/GenBank/DDBJ whole genome shotgun (WGS) entry which is preliminary data.</text>
</comment>
<name>A0A8S1MJ81_9CILI</name>
<dbReference type="EMBL" id="CAJJDN010000040">
    <property type="protein sequence ID" value="CAD8080238.1"/>
    <property type="molecule type" value="Genomic_DNA"/>
</dbReference>
<gene>
    <name evidence="1" type="ORF">PSON_ATCC_30995.1.T0400137</name>
</gene>